<dbReference type="NCBIfam" id="NF040606">
    <property type="entry name" value="CytoC_perox"/>
    <property type="match status" value="1"/>
</dbReference>
<reference evidence="1 2" key="2">
    <citation type="submission" date="2019-09" db="EMBL/GenBank/DDBJ databases">
        <title>Mesorhizobium sp. MaA-C15 isolated from Microcystis aeruginosa.</title>
        <authorList>
            <person name="Jeong S.E."/>
            <person name="Jin H.M."/>
            <person name="Jeon C.O."/>
        </authorList>
    </citation>
    <scope>NUCLEOTIDE SEQUENCE [LARGE SCALE GENOMIC DNA]</scope>
    <source>
        <strain evidence="1 2">MaA-C15</strain>
    </source>
</reference>
<sequence length="660" mass="72440">MKGRSRWISNWSGAAVFAFAFLGGGTGDGKIGTAAQAQDVCAAGLVCLDQGWSDADRMAWYTTTQGSRLLPLDWALALEEAERENPFFSEENIRALGYLPAPVSTLNPHGLPIGFVVDKEESSRADIMCETFPETCNGFVMRKPWLGMTCSACHTNEIEYEGTRIRVEGAPALADFQSFLERILAALEATAAEDDRFDRFARSVLGANLSVPTRLALRAQLAEQIAWQQRLIDANHTELRYGYGRLDAQGHILNKVAAVGGGAPYEGGVVSDAPASYPHIWNTAQQDKIQWNGIARNILSIPIFNKNTDIGALVRNTSEVIGVFAHIEISPRWMSGLLGYRSSLRAEKMIDLEQQLARLKSPRWPEEVLPEIDWAKAERGRAHFEVHCASCHTDLAWDDLVTPIKVQMQPIIDGGTDIFLACNTFVHRANAGKYEGRRPFMLKGPKIEAEDFTRDMLTNAAVGAVIGRADELAGSLFDDIFRRAGAPERVERSDGFDYLPGVTDPAKKELAQACLTSRDAKLPGEETILAYKSRPLNGIWATAPYLHNGSVPTLYDLLLPAPLRVSVPEGDVLPAPGAGDRPASFHVGSRIFDPARVGFATQPSQLLVRSDGEIVETFEFRVYEPGGAPIPGNFNSGHEYGTQGLSDPQRWELVEYLKTL</sequence>
<dbReference type="PANTHER" id="PTHR30600">
    <property type="entry name" value="CYTOCHROME C PEROXIDASE-RELATED"/>
    <property type="match status" value="1"/>
</dbReference>
<dbReference type="EMBL" id="VSZS01000067">
    <property type="protein sequence ID" value="TYR30311.1"/>
    <property type="molecule type" value="Genomic_DNA"/>
</dbReference>
<organism evidence="1 2">
    <name type="scientific">Neoaquamicrobium microcysteis</name>
    <dbReference type="NCBI Taxonomy" id="2682781"/>
    <lineage>
        <taxon>Bacteria</taxon>
        <taxon>Pseudomonadati</taxon>
        <taxon>Pseudomonadota</taxon>
        <taxon>Alphaproteobacteria</taxon>
        <taxon>Hyphomicrobiales</taxon>
        <taxon>Phyllobacteriaceae</taxon>
        <taxon>Neoaquamicrobium</taxon>
    </lineage>
</organism>
<dbReference type="SUPFAM" id="SSF46626">
    <property type="entry name" value="Cytochrome c"/>
    <property type="match status" value="1"/>
</dbReference>
<dbReference type="InterPro" id="IPR036909">
    <property type="entry name" value="Cyt_c-like_dom_sf"/>
</dbReference>
<dbReference type="GO" id="GO:0009055">
    <property type="term" value="F:electron transfer activity"/>
    <property type="evidence" value="ECO:0007669"/>
    <property type="project" value="InterPro"/>
</dbReference>
<gene>
    <name evidence="1" type="ORF">FY036_20755</name>
</gene>
<comment type="caution">
    <text evidence="1">The sequence shown here is derived from an EMBL/GenBank/DDBJ whole genome shotgun (WGS) entry which is preliminary data.</text>
</comment>
<dbReference type="InterPro" id="IPR047758">
    <property type="entry name" value="CytoC_perox"/>
</dbReference>
<dbReference type="Pfam" id="PF21419">
    <property type="entry name" value="RoxA-like_Cyt-c"/>
    <property type="match status" value="1"/>
</dbReference>
<dbReference type="OrthoDB" id="417271at2"/>
<reference evidence="1 2" key="1">
    <citation type="submission" date="2019-08" db="EMBL/GenBank/DDBJ databases">
        <authorList>
            <person name="Seo Y.L."/>
        </authorList>
    </citation>
    <scope>NUCLEOTIDE SEQUENCE [LARGE SCALE GENOMIC DNA]</scope>
    <source>
        <strain evidence="1 2">MaA-C15</strain>
    </source>
</reference>
<keyword evidence="2" id="KW-1185">Reference proteome</keyword>
<evidence type="ECO:0000313" key="1">
    <source>
        <dbReference type="EMBL" id="TYR30311.1"/>
    </source>
</evidence>
<proteinExistence type="predicted"/>
<dbReference type="Gene3D" id="1.10.760.10">
    <property type="entry name" value="Cytochrome c-like domain"/>
    <property type="match status" value="1"/>
</dbReference>
<dbReference type="AlphaFoldDB" id="A0A5D4GN88"/>
<dbReference type="Proteomes" id="UP000323258">
    <property type="component" value="Unassembled WGS sequence"/>
</dbReference>
<evidence type="ECO:0000313" key="2">
    <source>
        <dbReference type="Proteomes" id="UP000323258"/>
    </source>
</evidence>
<dbReference type="PANTHER" id="PTHR30600:SF9">
    <property type="entry name" value="BLR7738 PROTEIN"/>
    <property type="match status" value="1"/>
</dbReference>
<dbReference type="RefSeq" id="WP_148916666.1">
    <property type="nucleotide sequence ID" value="NZ_VSZS01000067.1"/>
</dbReference>
<dbReference type="GO" id="GO:0004130">
    <property type="term" value="F:cytochrome-c peroxidase activity"/>
    <property type="evidence" value="ECO:0007669"/>
    <property type="project" value="TreeGrafter"/>
</dbReference>
<dbReference type="GO" id="GO:0020037">
    <property type="term" value="F:heme binding"/>
    <property type="evidence" value="ECO:0007669"/>
    <property type="project" value="InterPro"/>
</dbReference>
<evidence type="ECO:0008006" key="3">
    <source>
        <dbReference type="Google" id="ProtNLM"/>
    </source>
</evidence>
<dbReference type="InterPro" id="IPR051395">
    <property type="entry name" value="Cytochrome_c_Peroxidase/MauG"/>
</dbReference>
<protein>
    <recommendedName>
        <fullName evidence="3">Cytochrome c domain-containing protein</fullName>
    </recommendedName>
</protein>
<accession>A0A5D4GN88</accession>
<name>A0A5D4GN88_9HYPH</name>